<sequence>MDVMKKLIVTACAAALSISAHAERYTYEYTATVTELNEFVFVGYQINPLQQAVLPGGTVALGDTFSGRFSFDTAWAPAYEYQYDYWHSASYSGDVSVSATFSQGLRFTTRQIGAVNISDIASGSTGPDSLAFSNTVFSDFSEGVDIQFGSQNTDTLTSIALRDAPAFISAATGVATYHYTTYGPYVSIKAKGELTSLRLVSAVPEPTTYAMFAAGLGLLAWRRKRA</sequence>
<dbReference type="NCBIfam" id="TIGR02595">
    <property type="entry name" value="PEP_CTERM"/>
    <property type="match status" value="1"/>
</dbReference>
<evidence type="ECO:0000313" key="4">
    <source>
        <dbReference type="Proteomes" id="UP000240505"/>
    </source>
</evidence>
<accession>A0A2R4C777</accession>
<evidence type="ECO:0000256" key="1">
    <source>
        <dbReference type="SAM" id="SignalP"/>
    </source>
</evidence>
<name>A0A2R4C777_9BURK</name>
<dbReference type="Proteomes" id="UP000240505">
    <property type="component" value="Chromosome"/>
</dbReference>
<dbReference type="OrthoDB" id="8758204at2"/>
<feature type="chain" id="PRO_5015344410" description="Ice-binding protein C-terminal domain-containing protein" evidence="1">
    <location>
        <begin position="23"/>
        <end position="226"/>
    </location>
</feature>
<keyword evidence="4" id="KW-1185">Reference proteome</keyword>
<gene>
    <name evidence="3" type="ORF">C9I28_06630</name>
</gene>
<dbReference type="AlphaFoldDB" id="A0A2R4C777"/>
<feature type="signal peptide" evidence="1">
    <location>
        <begin position="1"/>
        <end position="22"/>
    </location>
</feature>
<organism evidence="3 4">
    <name type="scientific">Pseudoduganella armeniaca</name>
    <dbReference type="NCBI Taxonomy" id="2072590"/>
    <lineage>
        <taxon>Bacteria</taxon>
        <taxon>Pseudomonadati</taxon>
        <taxon>Pseudomonadota</taxon>
        <taxon>Betaproteobacteria</taxon>
        <taxon>Burkholderiales</taxon>
        <taxon>Oxalobacteraceae</taxon>
        <taxon>Telluria group</taxon>
        <taxon>Pseudoduganella</taxon>
    </lineage>
</organism>
<proteinExistence type="predicted"/>
<protein>
    <recommendedName>
        <fullName evidence="2">Ice-binding protein C-terminal domain-containing protein</fullName>
    </recommendedName>
</protein>
<keyword evidence="1" id="KW-0732">Signal</keyword>
<evidence type="ECO:0000313" key="3">
    <source>
        <dbReference type="EMBL" id="AVR95431.1"/>
    </source>
</evidence>
<dbReference type="KEGG" id="masz:C9I28_06630"/>
<evidence type="ECO:0000259" key="2">
    <source>
        <dbReference type="Pfam" id="PF07589"/>
    </source>
</evidence>
<dbReference type="InterPro" id="IPR013424">
    <property type="entry name" value="Ice-binding_C"/>
</dbReference>
<dbReference type="EMBL" id="CP028324">
    <property type="protein sequence ID" value="AVR95431.1"/>
    <property type="molecule type" value="Genomic_DNA"/>
</dbReference>
<reference evidence="3 4" key="1">
    <citation type="submission" date="2018-03" db="EMBL/GenBank/DDBJ databases">
        <title>Massilia armeniaca sp. nov., isolated from desert soil.</title>
        <authorList>
            <person name="Huang H."/>
            <person name="Ren M."/>
        </authorList>
    </citation>
    <scope>NUCLEOTIDE SEQUENCE [LARGE SCALE GENOMIC DNA]</scope>
    <source>
        <strain evidence="3 4">ZMN-3</strain>
    </source>
</reference>
<dbReference type="Pfam" id="PF07589">
    <property type="entry name" value="PEP-CTERM"/>
    <property type="match status" value="1"/>
</dbReference>
<feature type="domain" description="Ice-binding protein C-terminal" evidence="2">
    <location>
        <begin position="202"/>
        <end position="224"/>
    </location>
</feature>